<evidence type="ECO:0000256" key="4">
    <source>
        <dbReference type="ARBA" id="ARBA00022741"/>
    </source>
</evidence>
<keyword evidence="8" id="KW-1278">Translocase</keyword>
<dbReference type="FunFam" id="3.40.50.300:FF:000392">
    <property type="entry name" value="Zinc import ATP-binding protein ZnuC"/>
    <property type="match status" value="1"/>
</dbReference>
<reference evidence="13" key="1">
    <citation type="submission" date="2016-10" db="EMBL/GenBank/DDBJ databases">
        <authorList>
            <person name="Varghese N."/>
            <person name="Submissions S."/>
        </authorList>
    </citation>
    <scope>NUCLEOTIDE SEQUENCE [LARGE SCALE GENOMIC DNA]</scope>
    <source>
        <strain evidence="13">CGMCC 1.10971</strain>
    </source>
</reference>
<evidence type="ECO:0000256" key="6">
    <source>
        <dbReference type="ARBA" id="ARBA00022840"/>
    </source>
</evidence>
<dbReference type="SUPFAM" id="SSF52540">
    <property type="entry name" value="P-loop containing nucleoside triphosphate hydrolases"/>
    <property type="match status" value="1"/>
</dbReference>
<dbReference type="GO" id="GO:0005524">
    <property type="term" value="F:ATP binding"/>
    <property type="evidence" value="ECO:0007669"/>
    <property type="project" value="UniProtKB-KW"/>
</dbReference>
<dbReference type="GO" id="GO:0010043">
    <property type="term" value="P:response to zinc ion"/>
    <property type="evidence" value="ECO:0007669"/>
    <property type="project" value="TreeGrafter"/>
</dbReference>
<evidence type="ECO:0000256" key="3">
    <source>
        <dbReference type="ARBA" id="ARBA00022519"/>
    </source>
</evidence>
<dbReference type="PANTHER" id="PTHR42734">
    <property type="entry name" value="METAL TRANSPORT SYSTEM ATP-BINDING PROTEIN TM_0124-RELATED"/>
    <property type="match status" value="1"/>
</dbReference>
<dbReference type="EMBL" id="FOOU01000001">
    <property type="protein sequence ID" value="SFF79724.1"/>
    <property type="molecule type" value="Genomic_DNA"/>
</dbReference>
<keyword evidence="1" id="KW-0813">Transport</keyword>
<dbReference type="RefSeq" id="WP_090723022.1">
    <property type="nucleotide sequence ID" value="NZ_FOOU01000001.1"/>
</dbReference>
<gene>
    <name evidence="12" type="ORF">SAMN05216175_10190</name>
</gene>
<name>A0A1I2LKA4_9GAMM</name>
<keyword evidence="13" id="KW-1185">Reference proteome</keyword>
<evidence type="ECO:0000259" key="11">
    <source>
        <dbReference type="PROSITE" id="PS50893"/>
    </source>
</evidence>
<keyword evidence="9" id="KW-0406">Ion transport</keyword>
<evidence type="ECO:0000256" key="8">
    <source>
        <dbReference type="ARBA" id="ARBA00022967"/>
    </source>
</evidence>
<evidence type="ECO:0000256" key="1">
    <source>
        <dbReference type="ARBA" id="ARBA00022448"/>
    </source>
</evidence>
<keyword evidence="3" id="KW-0997">Cell inner membrane</keyword>
<protein>
    <submittedName>
        <fullName evidence="12">Zinc transport system ATP-binding protein</fullName>
    </submittedName>
</protein>
<dbReference type="InterPro" id="IPR050153">
    <property type="entry name" value="Metal_Ion_Import_ABC"/>
</dbReference>
<evidence type="ECO:0000256" key="10">
    <source>
        <dbReference type="ARBA" id="ARBA00023136"/>
    </source>
</evidence>
<dbReference type="NCBIfam" id="NF007090">
    <property type="entry name" value="PRK09544.1"/>
    <property type="match status" value="1"/>
</dbReference>
<evidence type="ECO:0000256" key="5">
    <source>
        <dbReference type="ARBA" id="ARBA00022833"/>
    </source>
</evidence>
<dbReference type="GO" id="GO:0006829">
    <property type="term" value="P:zinc ion transport"/>
    <property type="evidence" value="ECO:0007669"/>
    <property type="project" value="UniProtKB-KW"/>
</dbReference>
<keyword evidence="7" id="KW-0864">Zinc transport</keyword>
<dbReference type="Pfam" id="PF00005">
    <property type="entry name" value="ABC_tran"/>
    <property type="match status" value="1"/>
</dbReference>
<proteinExistence type="predicted"/>
<dbReference type="GO" id="GO:0016887">
    <property type="term" value="F:ATP hydrolysis activity"/>
    <property type="evidence" value="ECO:0007669"/>
    <property type="project" value="InterPro"/>
</dbReference>
<dbReference type="PROSITE" id="PS50893">
    <property type="entry name" value="ABC_TRANSPORTER_2"/>
    <property type="match status" value="1"/>
</dbReference>
<dbReference type="Gene3D" id="3.40.50.300">
    <property type="entry name" value="P-loop containing nucleotide triphosphate hydrolases"/>
    <property type="match status" value="1"/>
</dbReference>
<dbReference type="SMART" id="SM00382">
    <property type="entry name" value="AAA"/>
    <property type="match status" value="1"/>
</dbReference>
<keyword evidence="6 12" id="KW-0067">ATP-binding</keyword>
<evidence type="ECO:0000256" key="2">
    <source>
        <dbReference type="ARBA" id="ARBA00022475"/>
    </source>
</evidence>
<sequence>MSHPVDLVRLDQINVQFGHNHVLQDVNLTLHKDCITTLIGPNGAGKTTLVRIVLGLIRPTRGNVWLQPNLRVGYMPQKLHIDRTFPLTVKRFLQTTRVKDASQMQTALDDVRAGHLMNHSIHDLSGGETQRVMLARALLREPELLVLDEPVQGVDINGQVELYDLIARIRKQRRCGVLMISHDLHLVMSSTDHVVCLNHHICCSGHPEHVSNDPSFIELFGKQGAASMALYNHRHNHNHDTHGDVIADHPHPEEAQRALHKEAHNKECNH</sequence>
<dbReference type="AlphaFoldDB" id="A0A1I2LKA4"/>
<accession>A0A1I2LKA4</accession>
<keyword evidence="2" id="KW-1003">Cell membrane</keyword>
<dbReference type="InterPro" id="IPR027417">
    <property type="entry name" value="P-loop_NTPase"/>
</dbReference>
<evidence type="ECO:0000256" key="9">
    <source>
        <dbReference type="ARBA" id="ARBA00023065"/>
    </source>
</evidence>
<keyword evidence="4" id="KW-0547">Nucleotide-binding</keyword>
<dbReference type="InterPro" id="IPR003593">
    <property type="entry name" value="AAA+_ATPase"/>
</dbReference>
<organism evidence="12 13">
    <name type="scientific">Neptunomonas qingdaonensis</name>
    <dbReference type="NCBI Taxonomy" id="1045558"/>
    <lineage>
        <taxon>Bacteria</taxon>
        <taxon>Pseudomonadati</taxon>
        <taxon>Pseudomonadota</taxon>
        <taxon>Gammaproteobacteria</taxon>
        <taxon>Oceanospirillales</taxon>
        <taxon>Oceanospirillaceae</taxon>
        <taxon>Neptunomonas</taxon>
    </lineage>
</organism>
<dbReference type="OrthoDB" id="9780942at2"/>
<dbReference type="Proteomes" id="UP000198623">
    <property type="component" value="Unassembled WGS sequence"/>
</dbReference>
<evidence type="ECO:0000256" key="7">
    <source>
        <dbReference type="ARBA" id="ARBA00022906"/>
    </source>
</evidence>
<keyword evidence="10" id="KW-0472">Membrane</keyword>
<dbReference type="PANTHER" id="PTHR42734:SF9">
    <property type="entry name" value="ZINC IMPORT ATP-BINDING PROTEIN ZNUC"/>
    <property type="match status" value="1"/>
</dbReference>
<keyword evidence="5" id="KW-0862">Zinc</keyword>
<dbReference type="InterPro" id="IPR003439">
    <property type="entry name" value="ABC_transporter-like_ATP-bd"/>
</dbReference>
<evidence type="ECO:0000313" key="13">
    <source>
        <dbReference type="Proteomes" id="UP000198623"/>
    </source>
</evidence>
<feature type="domain" description="ABC transporter" evidence="11">
    <location>
        <begin position="8"/>
        <end position="223"/>
    </location>
</feature>
<evidence type="ECO:0000313" key="12">
    <source>
        <dbReference type="EMBL" id="SFF79724.1"/>
    </source>
</evidence>
<dbReference type="STRING" id="1045558.SAMN05216175_10190"/>